<feature type="non-terminal residue" evidence="3">
    <location>
        <position position="811"/>
    </location>
</feature>
<accession>A0ABQ5SC36</accession>
<reference evidence="3 4" key="1">
    <citation type="journal article" date="2023" name="IScience">
        <title>Expanded male sex-determining region conserved during the evolution of homothallism in the green alga Volvox.</title>
        <authorList>
            <person name="Yamamoto K."/>
            <person name="Matsuzaki R."/>
            <person name="Mahakham W."/>
            <person name="Heman W."/>
            <person name="Sekimoto H."/>
            <person name="Kawachi M."/>
            <person name="Minakuchi Y."/>
            <person name="Toyoda A."/>
            <person name="Nozaki H."/>
        </authorList>
    </citation>
    <scope>NUCLEOTIDE SEQUENCE [LARGE SCALE GENOMIC DNA]</scope>
    <source>
        <strain evidence="3 4">NIES-4468</strain>
    </source>
</reference>
<sequence length="811" mass="83823">PPPLFPGRVSLQPYISQYQPKQPLPRPPTPLSPQRLQPSLALNEGTAMPQVGSQQTPSQSAQDLLHPPPSKTQNRRAPSNAVLDHVFLLAYPIFKGSSPYSSCSVGVQAQLAATLANVLGLPLRNVTTDCDTSGGGSRSGRGSGSTDAAVNHRRRLYQLDSAECADEDPNASNVSLLVTADPLKDLSDLRSEVLTALTMLDGFCGLTPVNGDWVVIGSKFRGKPVTPIASNNLASNTGGKYGNKTAAGTGTGNSSSGASQSKMLGPVIIAIAVVGCVLMLCVLKIALFLYHRRRVGPAGKIDGVSSEPSWLTDSAKPATATISETEGSSHPTNRESLLEGTNYEPLSGSANTTDRPTVAAVEWAGLADSMQAVNVLTAATPSATATPVEATRSPTTAVRSTSQISAPLVGSIPGNSTRSSLRWRDSQVLPYQVQEAQAEEAAVGRFLLDSDVNVDGDDDEEVFRGSSGDGNQLLISATAISVHESRLLSSASTIALALPMCWNPLWFETSGSGATPPVTQAAPPAAARVGADAPVGAEYAGCSLTQRALRPVMEKGAAGETTANVSSSWARLPAIACRPAELAKNHATDGDSPSALRALFKINTTPASSPRSHDLTSSTGWWNPLWQAQAAALPGEATLTSLAVPDDVACGRATDTDPTAHTSHAAAAEDYPRSSLTPRAFFPAAVQGGTPAAIVTRAETAVVPKAQQVPTAGGPCIPAAVEAGGRKSQSLGAIGLSKAAAAIFSPDVETTSPRWWNAPWLRQVEAVPRTPALATGPYNSAPAARSPVSPGAANLGLTIMNNPLAEDGEMG</sequence>
<keyword evidence="2" id="KW-1133">Transmembrane helix</keyword>
<feature type="region of interest" description="Disordered" evidence="1">
    <location>
        <begin position="1"/>
        <end position="78"/>
    </location>
</feature>
<keyword evidence="2" id="KW-0472">Membrane</keyword>
<name>A0ABQ5SC36_9CHLO</name>
<evidence type="ECO:0000313" key="3">
    <source>
        <dbReference type="EMBL" id="GLI67487.1"/>
    </source>
</evidence>
<feature type="region of interest" description="Disordered" evidence="1">
    <location>
        <begin position="129"/>
        <end position="148"/>
    </location>
</feature>
<organism evidence="3 4">
    <name type="scientific">Volvox africanus</name>
    <dbReference type="NCBI Taxonomy" id="51714"/>
    <lineage>
        <taxon>Eukaryota</taxon>
        <taxon>Viridiplantae</taxon>
        <taxon>Chlorophyta</taxon>
        <taxon>core chlorophytes</taxon>
        <taxon>Chlorophyceae</taxon>
        <taxon>CS clade</taxon>
        <taxon>Chlamydomonadales</taxon>
        <taxon>Volvocaceae</taxon>
        <taxon>Volvox</taxon>
    </lineage>
</organism>
<evidence type="ECO:0000256" key="1">
    <source>
        <dbReference type="SAM" id="MobiDB-lite"/>
    </source>
</evidence>
<evidence type="ECO:0000256" key="2">
    <source>
        <dbReference type="SAM" id="Phobius"/>
    </source>
</evidence>
<proteinExistence type="predicted"/>
<evidence type="ECO:0000313" key="4">
    <source>
        <dbReference type="Proteomes" id="UP001165090"/>
    </source>
</evidence>
<dbReference type="Proteomes" id="UP001165090">
    <property type="component" value="Unassembled WGS sequence"/>
</dbReference>
<feature type="compositionally biased region" description="Gly residues" evidence="1">
    <location>
        <begin position="133"/>
        <end position="143"/>
    </location>
</feature>
<feature type="transmembrane region" description="Helical" evidence="2">
    <location>
        <begin position="263"/>
        <end position="290"/>
    </location>
</feature>
<keyword evidence="2" id="KW-0812">Transmembrane</keyword>
<dbReference type="EMBL" id="BSDZ01000078">
    <property type="protein sequence ID" value="GLI67487.1"/>
    <property type="molecule type" value="Genomic_DNA"/>
</dbReference>
<gene>
    <name evidence="3" type="ORF">VaNZ11_011667</name>
</gene>
<feature type="compositionally biased region" description="Polar residues" evidence="1">
    <location>
        <begin position="320"/>
        <end position="331"/>
    </location>
</feature>
<feature type="compositionally biased region" description="Polar residues" evidence="1">
    <location>
        <begin position="51"/>
        <end position="62"/>
    </location>
</feature>
<comment type="caution">
    <text evidence="3">The sequence shown here is derived from an EMBL/GenBank/DDBJ whole genome shotgun (WGS) entry which is preliminary data.</text>
</comment>
<protein>
    <submittedName>
        <fullName evidence="3">Uncharacterized protein</fullName>
    </submittedName>
</protein>
<feature type="compositionally biased region" description="Pro residues" evidence="1">
    <location>
        <begin position="22"/>
        <end position="31"/>
    </location>
</feature>
<feature type="non-terminal residue" evidence="3">
    <location>
        <position position="1"/>
    </location>
</feature>
<feature type="region of interest" description="Disordered" evidence="1">
    <location>
        <begin position="303"/>
        <end position="353"/>
    </location>
</feature>
<keyword evidence="4" id="KW-1185">Reference proteome</keyword>